<dbReference type="CDD" id="cd05251">
    <property type="entry name" value="NmrA_like_SDR_a"/>
    <property type="match status" value="1"/>
</dbReference>
<reference evidence="4 5" key="1">
    <citation type="submission" date="2021-06" db="EMBL/GenBank/DDBJ databases">
        <title>Halomicroarcula sp. a new haloarchaeum isolated from saline soil.</title>
        <authorList>
            <person name="Duran-Viseras A."/>
            <person name="Sanchez-Porro C."/>
            <person name="Ventosa A."/>
        </authorList>
    </citation>
    <scope>NUCLEOTIDE SEQUENCE [LARGE SCALE GENOMIC DNA]</scope>
    <source>
        <strain evidence="4 5">F13</strain>
    </source>
</reference>
<dbReference type="PANTHER" id="PTHR42748">
    <property type="entry name" value="NITROGEN METABOLITE REPRESSION PROTEIN NMRA FAMILY MEMBER"/>
    <property type="match status" value="1"/>
</dbReference>
<evidence type="ECO:0000313" key="4">
    <source>
        <dbReference type="EMBL" id="MBX0322328.1"/>
    </source>
</evidence>
<dbReference type="SUPFAM" id="SSF51735">
    <property type="entry name" value="NAD(P)-binding Rossmann-fold domains"/>
    <property type="match status" value="1"/>
</dbReference>
<evidence type="ECO:0000256" key="1">
    <source>
        <dbReference type="ARBA" id="ARBA00006328"/>
    </source>
</evidence>
<gene>
    <name evidence="4" type="ORF">EGH21_04700</name>
</gene>
<evidence type="ECO:0000256" key="2">
    <source>
        <dbReference type="ARBA" id="ARBA00022857"/>
    </source>
</evidence>
<dbReference type="Pfam" id="PF05368">
    <property type="entry name" value="NmrA"/>
    <property type="match status" value="1"/>
</dbReference>
<dbReference type="InterPro" id="IPR036291">
    <property type="entry name" value="NAD(P)-bd_dom_sf"/>
</dbReference>
<dbReference type="InterPro" id="IPR051164">
    <property type="entry name" value="NmrA-like_oxidored"/>
</dbReference>
<keyword evidence="2" id="KW-0521">NADP</keyword>
<dbReference type="PANTHER" id="PTHR42748:SF7">
    <property type="entry name" value="NMRA LIKE REDOX SENSOR 1-RELATED"/>
    <property type="match status" value="1"/>
</dbReference>
<dbReference type="Gene3D" id="3.40.50.720">
    <property type="entry name" value="NAD(P)-binding Rossmann-like Domain"/>
    <property type="match status" value="1"/>
</dbReference>
<keyword evidence="5" id="KW-1185">Reference proteome</keyword>
<evidence type="ECO:0000313" key="5">
    <source>
        <dbReference type="Proteomes" id="UP001430377"/>
    </source>
</evidence>
<dbReference type="Proteomes" id="UP001430377">
    <property type="component" value="Unassembled WGS sequence"/>
</dbReference>
<comment type="similarity">
    <text evidence="1">Belongs to the NmrA-type oxidoreductase family.</text>
</comment>
<accession>A0AAW4PLA8</accession>
<name>A0AAW4PLA8_9EURY</name>
<proteinExistence type="inferred from homology"/>
<dbReference type="EMBL" id="RKLR01000002">
    <property type="protein sequence ID" value="MBX0322328.1"/>
    <property type="molecule type" value="Genomic_DNA"/>
</dbReference>
<feature type="domain" description="NmrA-like" evidence="3">
    <location>
        <begin position="2"/>
        <end position="275"/>
    </location>
</feature>
<sequence length="292" mass="31759">MKTILVTGATGTQGGAVVDHLLASGEDWEIHGLTRDASSDAARELESRGVTVVEGEMTDADRMVELVDGVDAVYCVTTFFEDGPEVESQQGITVAEAAADAGVEHFVYSSVGSADADTGLEHFESKYAVEQRIADLGLPATVVRPVFFMQNFDYMMREDIEDGRLVMPLDEGVSLAVVDAHDIGQTVVRALEHPDQFAGETITLSGDELTLEEFAAAFGDHLGYDVEPVHADLEAYRETAGDEMADMFQWFNDVGYDVDVAALESTYGVETTDFESYLDESETWRRAPAASR</sequence>
<dbReference type="RefSeq" id="WP_220617335.1">
    <property type="nucleotide sequence ID" value="NZ_RKLR01000002.1"/>
</dbReference>
<dbReference type="AlphaFoldDB" id="A0AAW4PLA8"/>
<comment type="caution">
    <text evidence="4">The sequence shown here is derived from an EMBL/GenBank/DDBJ whole genome shotgun (WGS) entry which is preliminary data.</text>
</comment>
<protein>
    <submittedName>
        <fullName evidence="4">NmrA/HSCARG family protein</fullName>
    </submittedName>
</protein>
<dbReference type="InterPro" id="IPR008030">
    <property type="entry name" value="NmrA-like"/>
</dbReference>
<dbReference type="Gene3D" id="3.90.25.10">
    <property type="entry name" value="UDP-galactose 4-epimerase, domain 1"/>
    <property type="match status" value="1"/>
</dbReference>
<evidence type="ECO:0000259" key="3">
    <source>
        <dbReference type="Pfam" id="PF05368"/>
    </source>
</evidence>
<organism evidence="4 5">
    <name type="scientific">Haloarcula rubra</name>
    <dbReference type="NCBI Taxonomy" id="2487747"/>
    <lineage>
        <taxon>Archaea</taxon>
        <taxon>Methanobacteriati</taxon>
        <taxon>Methanobacteriota</taxon>
        <taxon>Stenosarchaea group</taxon>
        <taxon>Halobacteria</taxon>
        <taxon>Halobacteriales</taxon>
        <taxon>Haloarculaceae</taxon>
        <taxon>Haloarcula</taxon>
    </lineage>
</organism>